<comment type="caution">
    <text evidence="15">The sequence shown here is derived from an EMBL/GenBank/DDBJ whole genome shotgun (WGS) entry which is preliminary data.</text>
</comment>
<dbReference type="RefSeq" id="WP_411915070.1">
    <property type="nucleotide sequence ID" value="NZ_BAAFSF010000001.1"/>
</dbReference>
<feature type="domain" description="UvrD-like helicase ATP-binding" evidence="13">
    <location>
        <begin position="6"/>
        <end position="291"/>
    </location>
</feature>
<dbReference type="EC" id="5.6.2.4" evidence="9"/>
<evidence type="ECO:0000256" key="2">
    <source>
        <dbReference type="ARBA" id="ARBA00022741"/>
    </source>
</evidence>
<evidence type="ECO:0000256" key="5">
    <source>
        <dbReference type="ARBA" id="ARBA00022840"/>
    </source>
</evidence>
<dbReference type="PROSITE" id="PS51198">
    <property type="entry name" value="UVRD_HELICASE_ATP_BIND"/>
    <property type="match status" value="1"/>
</dbReference>
<sequence>MIDYERELSDEQRAAVLYDEGPSLVVAGAGSGKTRVLTYKVAHLIECGVPASRIMALTFTNKASREMQERVTRLVGATSLRGLSMGTFHSVFSRVMRPFAHFLGYTSQFTIYDTTDSRSLIKKIVKELGLDVKIYKPQTVQAAISRAKNSLVSPEVYASAKEYRDYDSFLMIPRTYEIYALYAARCKAENAMDFDDLLYQFNILLRDFPQVQEVFNEQIDWLLIDEFQDTNPAQYLLVRKLVEKKQRLFAVGDDAQSIYSFRGADVQNILSFTHVFPTAKIFKLEDNYRSTQRIVAQSNRVIAFNRQRIPKELRSNRGKGEKIALHEYTSGLDEAISVVDLIAERLQSDNKLQYKDIAILYRTNAQSRLFEEQLRRQGIPYRIYGGMAFYARAEIKNLLSYFTLIVNPDSNEAFERALSYPKKGMGEKSVAAILKQSKLRGSSLYATSLAIVSGQITEGISGGLKKRLSAFVELLLSLSKAPEGGFFEWAKMILQQSGIEEDLKHDLSVEGLSRLENVEEFLSGVKEFEAEYLSAAIEEQRGITPDEMMSAFLQGVALITDMDTDRRREGEAGQDRVNLMTIHAAKGLEFREVYITGLEEGLFPSYKSIDRSDIEEERRLFYVAMTRAMDRCTLSLARIRMINGNSEFQLPSIFLKELDMSHLELHTYTADWELETQPLPAYAKRETTSQSNLHEPKDVGPLSKVTSLKMPRTVQNALKVGDKVEHNRFGIGTVQHVEGTAADRRAVILFQGVGEKTILLRFSHLKVL</sequence>
<evidence type="ECO:0000256" key="3">
    <source>
        <dbReference type="ARBA" id="ARBA00022801"/>
    </source>
</evidence>
<keyword evidence="3 12" id="KW-0378">Hydrolase</keyword>
<dbReference type="GO" id="GO:0004527">
    <property type="term" value="F:exonuclease activity"/>
    <property type="evidence" value="ECO:0007669"/>
    <property type="project" value="UniProtKB-KW"/>
</dbReference>
<dbReference type="EMBL" id="BAAFSF010000001">
    <property type="protein sequence ID" value="GAB1251257.1"/>
    <property type="molecule type" value="Genomic_DNA"/>
</dbReference>
<keyword evidence="6" id="KW-0238">DNA-binding</keyword>
<dbReference type="Gene3D" id="3.40.50.300">
    <property type="entry name" value="P-loop containing nucleotide triphosphate hydrolases"/>
    <property type="match status" value="2"/>
</dbReference>
<proteinExistence type="inferred from homology"/>
<reference evidence="15 16" key="1">
    <citation type="journal article" date="2025" name="Int. J. Syst. Evol. Microbiol.">
        <title>Desulfovibrio falkowii sp. nov., Porphyromonas miyakawae sp. nov., Mediterraneibacter flintii sp. nov. and Owariibacterium komagatae gen. nov., sp. nov., isolated from human faeces.</title>
        <authorList>
            <person name="Hamaguchi T."/>
            <person name="Ohara M."/>
            <person name="Hisatomi A."/>
            <person name="Sekiguchi K."/>
            <person name="Takeda J.I."/>
            <person name="Ueyama J."/>
            <person name="Ito M."/>
            <person name="Nishiwaki H."/>
            <person name="Ogi T."/>
            <person name="Hirayama M."/>
            <person name="Ohkuma M."/>
            <person name="Sakamoto M."/>
            <person name="Ohno K."/>
        </authorList>
    </citation>
    <scope>NUCLEOTIDE SEQUENCE [LARGE SCALE GENOMIC DNA]</scope>
    <source>
        <strain evidence="15 16">13CB11C</strain>
    </source>
</reference>
<evidence type="ECO:0000256" key="6">
    <source>
        <dbReference type="ARBA" id="ARBA00023125"/>
    </source>
</evidence>
<evidence type="ECO:0000256" key="12">
    <source>
        <dbReference type="PROSITE-ProRule" id="PRU00560"/>
    </source>
</evidence>
<protein>
    <recommendedName>
        <fullName evidence="9">DNA 3'-5' helicase</fullName>
        <ecNumber evidence="9">5.6.2.4</ecNumber>
    </recommendedName>
    <alternativeName>
        <fullName evidence="10">DNA 3'-5' helicase II</fullName>
    </alternativeName>
</protein>
<keyword evidence="16" id="KW-1185">Reference proteome</keyword>
<evidence type="ECO:0000256" key="9">
    <source>
        <dbReference type="ARBA" id="ARBA00034808"/>
    </source>
</evidence>
<evidence type="ECO:0000313" key="15">
    <source>
        <dbReference type="EMBL" id="GAB1251257.1"/>
    </source>
</evidence>
<evidence type="ECO:0000256" key="1">
    <source>
        <dbReference type="ARBA" id="ARBA00009922"/>
    </source>
</evidence>
<evidence type="ECO:0000256" key="8">
    <source>
        <dbReference type="ARBA" id="ARBA00034617"/>
    </source>
</evidence>
<dbReference type="Gene3D" id="1.10.10.160">
    <property type="match status" value="1"/>
</dbReference>
<dbReference type="SUPFAM" id="SSF52540">
    <property type="entry name" value="P-loop containing nucleoside triphosphate hydrolases"/>
    <property type="match status" value="1"/>
</dbReference>
<dbReference type="Gene3D" id="1.10.486.10">
    <property type="entry name" value="PCRA, domain 4"/>
    <property type="match status" value="1"/>
</dbReference>
<comment type="catalytic activity">
    <reaction evidence="8">
        <text>Couples ATP hydrolysis with the unwinding of duplex DNA by translocating in the 3'-5' direction.</text>
        <dbReference type="EC" id="5.6.2.4"/>
    </reaction>
</comment>
<keyword evidence="4 12" id="KW-0347">Helicase</keyword>
<accession>A0ABQ0E0L0</accession>
<dbReference type="Pfam" id="PF13361">
    <property type="entry name" value="UvrD_C"/>
    <property type="match status" value="1"/>
</dbReference>
<evidence type="ECO:0000259" key="14">
    <source>
        <dbReference type="PROSITE" id="PS51217"/>
    </source>
</evidence>
<keyword evidence="7" id="KW-0413">Isomerase</keyword>
<evidence type="ECO:0000256" key="10">
    <source>
        <dbReference type="ARBA" id="ARBA00034923"/>
    </source>
</evidence>
<evidence type="ECO:0000256" key="11">
    <source>
        <dbReference type="ARBA" id="ARBA00048988"/>
    </source>
</evidence>
<dbReference type="Pfam" id="PF21196">
    <property type="entry name" value="PcrA_UvrD_tudor"/>
    <property type="match status" value="1"/>
</dbReference>
<comment type="catalytic activity">
    <reaction evidence="11">
        <text>ATP + H2O = ADP + phosphate + H(+)</text>
        <dbReference type="Rhea" id="RHEA:13065"/>
        <dbReference type="ChEBI" id="CHEBI:15377"/>
        <dbReference type="ChEBI" id="CHEBI:15378"/>
        <dbReference type="ChEBI" id="CHEBI:30616"/>
        <dbReference type="ChEBI" id="CHEBI:43474"/>
        <dbReference type="ChEBI" id="CHEBI:456216"/>
        <dbReference type="EC" id="5.6.2.4"/>
    </reaction>
</comment>
<dbReference type="InterPro" id="IPR013986">
    <property type="entry name" value="DExx_box_DNA_helicase_dom_sf"/>
</dbReference>
<dbReference type="PROSITE" id="PS51217">
    <property type="entry name" value="UVRD_HELICASE_CTER"/>
    <property type="match status" value="1"/>
</dbReference>
<dbReference type="Pfam" id="PF00580">
    <property type="entry name" value="UvrD-helicase"/>
    <property type="match status" value="1"/>
</dbReference>
<dbReference type="Proteomes" id="UP001628220">
    <property type="component" value="Unassembled WGS sequence"/>
</dbReference>
<gene>
    <name evidence="15" type="ORF">Tsumi_03610</name>
</gene>
<keyword evidence="5 12" id="KW-0067">ATP-binding</keyword>
<dbReference type="CDD" id="cd17932">
    <property type="entry name" value="DEXQc_UvrD"/>
    <property type="match status" value="1"/>
</dbReference>
<dbReference type="PANTHER" id="PTHR11070">
    <property type="entry name" value="UVRD / RECB / PCRA DNA HELICASE FAMILY MEMBER"/>
    <property type="match status" value="1"/>
</dbReference>
<dbReference type="InterPro" id="IPR014017">
    <property type="entry name" value="DNA_helicase_UvrD-like_C"/>
</dbReference>
<dbReference type="PANTHER" id="PTHR11070:SF2">
    <property type="entry name" value="ATP-DEPENDENT DNA HELICASE SRS2"/>
    <property type="match status" value="1"/>
</dbReference>
<dbReference type="InterPro" id="IPR027417">
    <property type="entry name" value="P-loop_NTPase"/>
</dbReference>
<dbReference type="CDD" id="cd18807">
    <property type="entry name" value="SF1_C_UvrD"/>
    <property type="match status" value="1"/>
</dbReference>
<keyword evidence="2 12" id="KW-0547">Nucleotide-binding</keyword>
<comment type="similarity">
    <text evidence="1">Belongs to the helicase family. UvrD subfamily.</text>
</comment>
<keyword evidence="15" id="KW-0269">Exonuclease</keyword>
<evidence type="ECO:0000256" key="4">
    <source>
        <dbReference type="ARBA" id="ARBA00022806"/>
    </source>
</evidence>
<dbReference type="InterPro" id="IPR000212">
    <property type="entry name" value="DNA_helicase_UvrD/REP"/>
</dbReference>
<keyword evidence="15" id="KW-0540">Nuclease</keyword>
<feature type="domain" description="UvrD-like helicase C-terminal" evidence="14">
    <location>
        <begin position="292"/>
        <end position="587"/>
    </location>
</feature>
<name>A0ABQ0E0L0_9PORP</name>
<evidence type="ECO:0000259" key="13">
    <source>
        <dbReference type="PROSITE" id="PS51198"/>
    </source>
</evidence>
<evidence type="ECO:0000256" key="7">
    <source>
        <dbReference type="ARBA" id="ARBA00023235"/>
    </source>
</evidence>
<feature type="binding site" evidence="12">
    <location>
        <begin position="27"/>
        <end position="34"/>
    </location>
    <ligand>
        <name>ATP</name>
        <dbReference type="ChEBI" id="CHEBI:30616"/>
    </ligand>
</feature>
<organism evidence="15 16">
    <name type="scientific">Porphyromonas miyakawae</name>
    <dbReference type="NCBI Taxonomy" id="3137470"/>
    <lineage>
        <taxon>Bacteria</taxon>
        <taxon>Pseudomonadati</taxon>
        <taxon>Bacteroidota</taxon>
        <taxon>Bacteroidia</taxon>
        <taxon>Bacteroidales</taxon>
        <taxon>Porphyromonadaceae</taxon>
        <taxon>Porphyromonas</taxon>
    </lineage>
</organism>
<evidence type="ECO:0000313" key="16">
    <source>
        <dbReference type="Proteomes" id="UP001628220"/>
    </source>
</evidence>
<dbReference type="InterPro" id="IPR014016">
    <property type="entry name" value="UvrD-like_ATP-bd"/>
</dbReference>